<sequence length="229" mass="24177">MVVTSRHPAPQPDEDGRPTDPLTTDPAATDPLATDPAATDPLATDPAAADPLATDPLAAALAGDETAFRAVYRLVHPGLLRYLRVLVGADADDVASETWLQVCRDLPSFSGDLAGFRAWCATVGRHRALDHLRRTRRRPETMAAEAQLAVLADPADTAADATDALATERALALIATLPRDQAEAVLLRVVVGLDAASAGRVLGKRAGAVRTAAYRGLRKLAETLEHHHA</sequence>
<evidence type="ECO:0000256" key="1">
    <source>
        <dbReference type="ARBA" id="ARBA00010641"/>
    </source>
</evidence>
<evidence type="ECO:0000256" key="5">
    <source>
        <dbReference type="SAM" id="MobiDB-lite"/>
    </source>
</evidence>
<dbReference type="EMBL" id="QUMQ01000001">
    <property type="protein sequence ID" value="REG00229.1"/>
    <property type="molecule type" value="Genomic_DNA"/>
</dbReference>
<evidence type="ECO:0000256" key="3">
    <source>
        <dbReference type="ARBA" id="ARBA00023082"/>
    </source>
</evidence>
<evidence type="ECO:0000259" key="6">
    <source>
        <dbReference type="Pfam" id="PF04542"/>
    </source>
</evidence>
<dbReference type="Gene3D" id="1.10.1740.10">
    <property type="match status" value="1"/>
</dbReference>
<comment type="similarity">
    <text evidence="1">Belongs to the sigma-70 factor family. ECF subfamily.</text>
</comment>
<dbReference type="PANTHER" id="PTHR43133">
    <property type="entry name" value="RNA POLYMERASE ECF-TYPE SIGMA FACTO"/>
    <property type="match status" value="1"/>
</dbReference>
<dbReference type="InterPro" id="IPR039425">
    <property type="entry name" value="RNA_pol_sigma-70-like"/>
</dbReference>
<evidence type="ECO:0000313" key="8">
    <source>
        <dbReference type="EMBL" id="REG00229.1"/>
    </source>
</evidence>
<evidence type="ECO:0000259" key="7">
    <source>
        <dbReference type="Pfam" id="PF08281"/>
    </source>
</evidence>
<dbReference type="InterPro" id="IPR007627">
    <property type="entry name" value="RNA_pol_sigma70_r2"/>
</dbReference>
<organism evidence="8 9">
    <name type="scientific">Asanoa ferruginea</name>
    <dbReference type="NCBI Taxonomy" id="53367"/>
    <lineage>
        <taxon>Bacteria</taxon>
        <taxon>Bacillati</taxon>
        <taxon>Actinomycetota</taxon>
        <taxon>Actinomycetes</taxon>
        <taxon>Micromonosporales</taxon>
        <taxon>Micromonosporaceae</taxon>
        <taxon>Asanoa</taxon>
    </lineage>
</organism>
<dbReference type="InterPro" id="IPR014284">
    <property type="entry name" value="RNA_pol_sigma-70_dom"/>
</dbReference>
<keyword evidence="3" id="KW-0731">Sigma factor</keyword>
<dbReference type="Proteomes" id="UP000256913">
    <property type="component" value="Unassembled WGS sequence"/>
</dbReference>
<dbReference type="PANTHER" id="PTHR43133:SF66">
    <property type="entry name" value="ECF RNA POLYMERASE SIGMA FACTOR SIGK"/>
    <property type="match status" value="1"/>
</dbReference>
<dbReference type="GO" id="GO:0003677">
    <property type="term" value="F:DNA binding"/>
    <property type="evidence" value="ECO:0007669"/>
    <property type="project" value="InterPro"/>
</dbReference>
<dbReference type="GO" id="GO:0016987">
    <property type="term" value="F:sigma factor activity"/>
    <property type="evidence" value="ECO:0007669"/>
    <property type="project" value="UniProtKB-KW"/>
</dbReference>
<evidence type="ECO:0000256" key="4">
    <source>
        <dbReference type="ARBA" id="ARBA00023163"/>
    </source>
</evidence>
<dbReference type="InterPro" id="IPR036388">
    <property type="entry name" value="WH-like_DNA-bd_sf"/>
</dbReference>
<protein>
    <submittedName>
        <fullName evidence="8">RNA polymerase sigma-70 factor (ECF subfamily)</fullName>
    </submittedName>
</protein>
<reference evidence="8 9" key="1">
    <citation type="submission" date="2018-08" db="EMBL/GenBank/DDBJ databases">
        <title>Sequencing the genomes of 1000 actinobacteria strains.</title>
        <authorList>
            <person name="Klenk H.-P."/>
        </authorList>
    </citation>
    <scope>NUCLEOTIDE SEQUENCE [LARGE SCALE GENOMIC DNA]</scope>
    <source>
        <strain evidence="8 9">DSM 44099</strain>
    </source>
</reference>
<keyword evidence="4" id="KW-0804">Transcription</keyword>
<dbReference type="GO" id="GO:0006352">
    <property type="term" value="P:DNA-templated transcription initiation"/>
    <property type="evidence" value="ECO:0007669"/>
    <property type="project" value="InterPro"/>
</dbReference>
<dbReference type="AlphaFoldDB" id="A0A3D9ZS42"/>
<dbReference type="Gene3D" id="1.10.10.10">
    <property type="entry name" value="Winged helix-like DNA-binding domain superfamily/Winged helix DNA-binding domain"/>
    <property type="match status" value="1"/>
</dbReference>
<accession>A0A3D9ZS42</accession>
<name>A0A3D9ZS42_9ACTN</name>
<dbReference type="Pfam" id="PF04542">
    <property type="entry name" value="Sigma70_r2"/>
    <property type="match status" value="1"/>
</dbReference>
<dbReference type="SUPFAM" id="SSF88946">
    <property type="entry name" value="Sigma2 domain of RNA polymerase sigma factors"/>
    <property type="match status" value="1"/>
</dbReference>
<feature type="domain" description="RNA polymerase sigma-70 region 2" evidence="6">
    <location>
        <begin position="72"/>
        <end position="138"/>
    </location>
</feature>
<comment type="caution">
    <text evidence="8">The sequence shown here is derived from an EMBL/GenBank/DDBJ whole genome shotgun (WGS) entry which is preliminary data.</text>
</comment>
<dbReference type="NCBIfam" id="TIGR02937">
    <property type="entry name" value="sigma70-ECF"/>
    <property type="match status" value="1"/>
</dbReference>
<dbReference type="InterPro" id="IPR013325">
    <property type="entry name" value="RNA_pol_sigma_r2"/>
</dbReference>
<dbReference type="InterPro" id="IPR013324">
    <property type="entry name" value="RNA_pol_sigma_r3/r4-like"/>
</dbReference>
<keyword evidence="2" id="KW-0805">Transcription regulation</keyword>
<feature type="domain" description="RNA polymerase sigma factor 70 region 4 type 2" evidence="7">
    <location>
        <begin position="169"/>
        <end position="220"/>
    </location>
</feature>
<proteinExistence type="inferred from homology"/>
<keyword evidence="9" id="KW-1185">Reference proteome</keyword>
<feature type="region of interest" description="Disordered" evidence="5">
    <location>
        <begin position="1"/>
        <end position="50"/>
    </location>
</feature>
<dbReference type="Pfam" id="PF08281">
    <property type="entry name" value="Sigma70_r4_2"/>
    <property type="match status" value="1"/>
</dbReference>
<evidence type="ECO:0000313" key="9">
    <source>
        <dbReference type="Proteomes" id="UP000256913"/>
    </source>
</evidence>
<feature type="compositionally biased region" description="Low complexity" evidence="5">
    <location>
        <begin position="19"/>
        <end position="50"/>
    </location>
</feature>
<evidence type="ECO:0000256" key="2">
    <source>
        <dbReference type="ARBA" id="ARBA00023015"/>
    </source>
</evidence>
<dbReference type="SUPFAM" id="SSF88659">
    <property type="entry name" value="Sigma3 and sigma4 domains of RNA polymerase sigma factors"/>
    <property type="match status" value="1"/>
</dbReference>
<dbReference type="InterPro" id="IPR013249">
    <property type="entry name" value="RNA_pol_sigma70_r4_t2"/>
</dbReference>
<gene>
    <name evidence="8" type="ORF">DFJ67_6280</name>
</gene>